<dbReference type="EMBL" id="CP089983">
    <property type="protein sequence ID" value="WXB06446.1"/>
    <property type="molecule type" value="Genomic_DNA"/>
</dbReference>
<feature type="transmembrane region" description="Helical" evidence="1">
    <location>
        <begin position="20"/>
        <end position="40"/>
    </location>
</feature>
<feature type="transmembrane region" description="Helical" evidence="1">
    <location>
        <begin position="49"/>
        <end position="64"/>
    </location>
</feature>
<accession>A0ABZ2LB43</accession>
<dbReference type="Proteomes" id="UP001374803">
    <property type="component" value="Chromosome"/>
</dbReference>
<evidence type="ECO:0000313" key="2">
    <source>
        <dbReference type="EMBL" id="WXB06446.1"/>
    </source>
</evidence>
<keyword evidence="1" id="KW-1133">Transmembrane helix</keyword>
<feature type="transmembrane region" description="Helical" evidence="1">
    <location>
        <begin position="84"/>
        <end position="103"/>
    </location>
</feature>
<reference evidence="2" key="1">
    <citation type="submission" date="2021-12" db="EMBL/GenBank/DDBJ databases">
        <title>Discovery of the Pendulisporaceae a myxobacterial family with distinct sporulation behavior and unique specialized metabolism.</title>
        <authorList>
            <person name="Garcia R."/>
            <person name="Popoff A."/>
            <person name="Bader C.D."/>
            <person name="Loehr J."/>
            <person name="Walesch S."/>
            <person name="Walt C."/>
            <person name="Boldt J."/>
            <person name="Bunk B."/>
            <person name="Haeckl F.J.F.P.J."/>
            <person name="Gunesch A.P."/>
            <person name="Birkelbach J."/>
            <person name="Nuebel U."/>
            <person name="Pietschmann T."/>
            <person name="Bach T."/>
            <person name="Mueller R."/>
        </authorList>
    </citation>
    <scope>NUCLEOTIDE SEQUENCE</scope>
    <source>
        <strain evidence="2">MSr11367</strain>
    </source>
</reference>
<gene>
    <name evidence="2" type="ORF">LVJ94_04200</name>
</gene>
<dbReference type="RefSeq" id="WP_394836093.1">
    <property type="nucleotide sequence ID" value="NZ_CP089929.1"/>
</dbReference>
<sequence>MEPYGVPEATLASPHYQDAILWVYSHMIVIGLLTGCLGIIAEGERAKKWTARLLLVVHLYYTYLDTRSSDSFLGNALYKGTASIAPALIVAMVSILFAHASFCTRSRSSNG</sequence>
<evidence type="ECO:0000313" key="3">
    <source>
        <dbReference type="Proteomes" id="UP001374803"/>
    </source>
</evidence>
<keyword evidence="1" id="KW-0472">Membrane</keyword>
<proteinExistence type="predicted"/>
<keyword evidence="3" id="KW-1185">Reference proteome</keyword>
<keyword evidence="1" id="KW-0812">Transmembrane</keyword>
<organism evidence="2 3">
    <name type="scientific">Pendulispora rubella</name>
    <dbReference type="NCBI Taxonomy" id="2741070"/>
    <lineage>
        <taxon>Bacteria</taxon>
        <taxon>Pseudomonadati</taxon>
        <taxon>Myxococcota</taxon>
        <taxon>Myxococcia</taxon>
        <taxon>Myxococcales</taxon>
        <taxon>Sorangiineae</taxon>
        <taxon>Pendulisporaceae</taxon>
        <taxon>Pendulispora</taxon>
    </lineage>
</organism>
<protein>
    <submittedName>
        <fullName evidence="2">Uncharacterized protein</fullName>
    </submittedName>
</protein>
<evidence type="ECO:0000256" key="1">
    <source>
        <dbReference type="SAM" id="Phobius"/>
    </source>
</evidence>
<name>A0ABZ2LB43_9BACT</name>